<dbReference type="PRINTS" id="PR00385">
    <property type="entry name" value="P450"/>
</dbReference>
<gene>
    <name evidence="5" type="primary">LOC115151584</name>
</gene>
<dbReference type="GO" id="GO:0020037">
    <property type="term" value="F:heme binding"/>
    <property type="evidence" value="ECO:0007669"/>
    <property type="project" value="InterPro"/>
</dbReference>
<dbReference type="SUPFAM" id="SSF48264">
    <property type="entry name" value="Cytochrome P450"/>
    <property type="match status" value="1"/>
</dbReference>
<dbReference type="GO" id="GO:0006805">
    <property type="term" value="P:xenobiotic metabolic process"/>
    <property type="evidence" value="ECO:0007669"/>
    <property type="project" value="TreeGrafter"/>
</dbReference>
<keyword evidence="4" id="KW-0408">Iron</keyword>
<dbReference type="InterPro" id="IPR002401">
    <property type="entry name" value="Cyt_P450_E_grp-I"/>
</dbReference>
<evidence type="ECO:0000256" key="4">
    <source>
        <dbReference type="ARBA" id="ARBA00023004"/>
    </source>
</evidence>
<evidence type="ECO:0000256" key="3">
    <source>
        <dbReference type="ARBA" id="ARBA00022723"/>
    </source>
</evidence>
<dbReference type="FunFam" id="1.10.630.10:FF:000176">
    <property type="entry name" value="Uncharacterized protein"/>
    <property type="match status" value="1"/>
</dbReference>
<dbReference type="GO" id="GO:0016712">
    <property type="term" value="F:oxidoreductase activity, acting on paired donors, with incorporation or reduction of molecular oxygen, reduced flavin or flavoprotein as one donor, and incorporation of one atom of oxygen"/>
    <property type="evidence" value="ECO:0007669"/>
    <property type="project" value="TreeGrafter"/>
</dbReference>
<dbReference type="GO" id="GO:0006082">
    <property type="term" value="P:organic acid metabolic process"/>
    <property type="evidence" value="ECO:0007669"/>
    <property type="project" value="TreeGrafter"/>
</dbReference>
<dbReference type="Proteomes" id="UP000472277">
    <property type="component" value="Chromosome 17"/>
</dbReference>
<proteinExistence type="inferred from homology"/>
<dbReference type="PANTHER" id="PTHR24300">
    <property type="entry name" value="CYTOCHROME P450 508A4-RELATED"/>
    <property type="match status" value="1"/>
</dbReference>
<dbReference type="AlphaFoldDB" id="A0A674D5K6"/>
<evidence type="ECO:0000313" key="5">
    <source>
        <dbReference type="Ensembl" id="ENSSTUP00000091190.1"/>
    </source>
</evidence>
<dbReference type="InterPro" id="IPR036396">
    <property type="entry name" value="Cyt_P450_sf"/>
</dbReference>
<protein>
    <submittedName>
        <fullName evidence="5">Cytochrome P450, family 2, subfamily AE, polypeptide 1</fullName>
    </submittedName>
</protein>
<evidence type="ECO:0000256" key="1">
    <source>
        <dbReference type="ARBA" id="ARBA00001971"/>
    </source>
</evidence>
<dbReference type="OMA" id="ANTWRYI"/>
<dbReference type="GeneTree" id="ENSGT00950000182879"/>
<name>A0A674D5K6_SALTR</name>
<dbReference type="Ensembl" id="ENSSTUT00000097026.1">
    <property type="protein sequence ID" value="ENSSTUP00000091190.1"/>
    <property type="gene ID" value="ENSSTUG00000040083.1"/>
</dbReference>
<evidence type="ECO:0000313" key="6">
    <source>
        <dbReference type="Proteomes" id="UP000472277"/>
    </source>
</evidence>
<dbReference type="PANTHER" id="PTHR24300:SF177">
    <property type="entry name" value="CYTOCHROME P450 2J2"/>
    <property type="match status" value="1"/>
</dbReference>
<organism evidence="5 6">
    <name type="scientific">Salmo trutta</name>
    <name type="common">Brown trout</name>
    <dbReference type="NCBI Taxonomy" id="8032"/>
    <lineage>
        <taxon>Eukaryota</taxon>
        <taxon>Metazoa</taxon>
        <taxon>Chordata</taxon>
        <taxon>Craniata</taxon>
        <taxon>Vertebrata</taxon>
        <taxon>Euteleostomi</taxon>
        <taxon>Actinopterygii</taxon>
        <taxon>Neopterygii</taxon>
        <taxon>Teleostei</taxon>
        <taxon>Protacanthopterygii</taxon>
        <taxon>Salmoniformes</taxon>
        <taxon>Salmonidae</taxon>
        <taxon>Salmoninae</taxon>
        <taxon>Salmo</taxon>
    </lineage>
</organism>
<dbReference type="InterPro" id="IPR050182">
    <property type="entry name" value="Cytochrome_P450_fam2"/>
</dbReference>
<dbReference type="Gene3D" id="1.10.630.10">
    <property type="entry name" value="Cytochrome P450"/>
    <property type="match status" value="1"/>
</dbReference>
<dbReference type="FunCoup" id="A0A674D5K6">
    <property type="interactions" value="69"/>
</dbReference>
<keyword evidence="6" id="KW-1185">Reference proteome</keyword>
<sequence>MLEALVCLVGQWIDTKGVLLFLLVLLVTKYIHDLPPKNYPPGPFPLPFVGNMLNISIKDHIGSFKKFVESYGDVTTLDLGGGNRCVLLSGLRGFKEAFVDQADTFTDRPSYPLNDRISRGLGLISSNGHMWRQQRRFAVSTLKYFGVGKKTLETSILQESHFLCDVYLAERGLPFNPEDVTNNAVANIICTLVFGCRFEYNDHHFHHMLKCSEDVLQLPATFCGRMYNQFPTLLHYLPGKHQSAFINLGTIKQFIREEVEKHKEDRNPSNPRDYIDCYLEEIEKNQDGAAGFTEENLLHCVVDLFGAGTETTSNTLLWAMLYMAKYPDIQKKVQAEIDEVIGSARQPSMDDRANMPYTYAVIHEIQRFGNIVPFTPPRVANKDTTVAGYLVPKVRGCVQGSSWPGWSCFCSSPFCSRGSPSHLHRAGSWAWRARWASPVDQSPSKSVPCLDKTPWVNLYCILLIPCVLSPCLLLKIHWRRRSEGRNLRSFAPMCLEKETRREDVRNQVNTIDMNSLCFV</sequence>
<reference evidence="5" key="2">
    <citation type="submission" date="2025-09" db="UniProtKB">
        <authorList>
            <consortium name="Ensembl"/>
        </authorList>
    </citation>
    <scope>IDENTIFICATION</scope>
</reference>
<comment type="cofactor">
    <cofactor evidence="1">
        <name>heme</name>
        <dbReference type="ChEBI" id="CHEBI:30413"/>
    </cofactor>
</comment>
<evidence type="ECO:0000256" key="2">
    <source>
        <dbReference type="ARBA" id="ARBA00010617"/>
    </source>
</evidence>
<accession>A0A674D5K6</accession>
<dbReference type="InParanoid" id="A0A674D5K6"/>
<reference evidence="5" key="1">
    <citation type="submission" date="2025-08" db="UniProtKB">
        <authorList>
            <consortium name="Ensembl"/>
        </authorList>
    </citation>
    <scope>IDENTIFICATION</scope>
</reference>
<keyword evidence="3" id="KW-0479">Metal-binding</keyword>
<dbReference type="PRINTS" id="PR00463">
    <property type="entry name" value="EP450I"/>
</dbReference>
<comment type="similarity">
    <text evidence="2">Belongs to the cytochrome P450 family.</text>
</comment>
<dbReference type="GO" id="GO:0005506">
    <property type="term" value="F:iron ion binding"/>
    <property type="evidence" value="ECO:0007669"/>
    <property type="project" value="InterPro"/>
</dbReference>
<dbReference type="GO" id="GO:0005737">
    <property type="term" value="C:cytoplasm"/>
    <property type="evidence" value="ECO:0007669"/>
    <property type="project" value="TreeGrafter"/>
</dbReference>
<dbReference type="Pfam" id="PF00067">
    <property type="entry name" value="p450"/>
    <property type="match status" value="1"/>
</dbReference>
<dbReference type="InterPro" id="IPR001128">
    <property type="entry name" value="Cyt_P450"/>
</dbReference>